<dbReference type="Proteomes" id="UP000018890">
    <property type="component" value="Unassembled WGS sequence"/>
</dbReference>
<keyword evidence="2" id="KW-1185">Reference proteome</keyword>
<dbReference type="AlphaFoldDB" id="W4Q0A0"/>
<protein>
    <submittedName>
        <fullName evidence="1">Uncharacterized protein</fullName>
    </submittedName>
</protein>
<comment type="caution">
    <text evidence="1">The sequence shown here is derived from an EMBL/GenBank/DDBJ whole genome shotgun (WGS) entry which is preliminary data.</text>
</comment>
<organism evidence="1 2">
    <name type="scientific">Halalkalibacter wakoensis JCM 9140</name>
    <dbReference type="NCBI Taxonomy" id="1236970"/>
    <lineage>
        <taxon>Bacteria</taxon>
        <taxon>Bacillati</taxon>
        <taxon>Bacillota</taxon>
        <taxon>Bacilli</taxon>
        <taxon>Bacillales</taxon>
        <taxon>Bacillaceae</taxon>
        <taxon>Halalkalibacter</taxon>
    </lineage>
</organism>
<gene>
    <name evidence="1" type="ORF">JCM9140_1125</name>
</gene>
<name>W4Q0A0_9BACI</name>
<dbReference type="RefSeq" id="WP_052002068.1">
    <property type="nucleotide sequence ID" value="NZ_BAUT01000007.1"/>
</dbReference>
<accession>W4Q0A0</accession>
<dbReference type="EMBL" id="BAUT01000007">
    <property type="protein sequence ID" value="GAE25148.1"/>
    <property type="molecule type" value="Genomic_DNA"/>
</dbReference>
<evidence type="ECO:0000313" key="2">
    <source>
        <dbReference type="Proteomes" id="UP000018890"/>
    </source>
</evidence>
<sequence length="151" mass="17462">MKKLILIMMLMWIGLPVHTYAAGGEGQVSLIVKSSSHSFHQTVLKIKSEKIVQALFQAEEVQLVDEVPHSNNYILLEDLETIRILIFDENRDLYDVKTNQKLHVNKNILNKLTDYFTGLKTHHFGTLLPWEEVNQIIPRYTSFSLQISKLD</sequence>
<evidence type="ECO:0000313" key="1">
    <source>
        <dbReference type="EMBL" id="GAE25148.1"/>
    </source>
</evidence>
<proteinExistence type="predicted"/>
<reference evidence="1" key="1">
    <citation type="journal article" date="2014" name="Genome Announc.">
        <title>Draft Genome Sequences of Three Alkaliphilic Bacillus Strains, Bacillus wakoensis JCM 9140T, Bacillus akibai JCM 9157T, and Bacillus hemicellulosilyticus JCM 9152T.</title>
        <authorList>
            <person name="Yuki M."/>
            <person name="Oshima K."/>
            <person name="Suda W."/>
            <person name="Oshida Y."/>
            <person name="Kitamura K."/>
            <person name="Iida T."/>
            <person name="Hattori M."/>
            <person name="Ohkuma M."/>
        </authorList>
    </citation>
    <scope>NUCLEOTIDE SEQUENCE [LARGE SCALE GENOMIC DNA]</scope>
    <source>
        <strain evidence="1">JCM 9140</strain>
    </source>
</reference>
<dbReference type="STRING" id="1236970.JCM9140_1125"/>